<evidence type="ECO:0000256" key="4">
    <source>
        <dbReference type="ARBA" id="ARBA00023163"/>
    </source>
</evidence>
<dbReference type="Pfam" id="PF08281">
    <property type="entry name" value="Sigma70_r4_2"/>
    <property type="match status" value="1"/>
</dbReference>
<evidence type="ECO:0008006" key="9">
    <source>
        <dbReference type="Google" id="ProtNLM"/>
    </source>
</evidence>
<comment type="similarity">
    <text evidence="1">Belongs to the sigma-70 factor family. ECF subfamily.</text>
</comment>
<gene>
    <name evidence="7" type="ORF">COX02_00660</name>
</gene>
<dbReference type="GO" id="GO:0003677">
    <property type="term" value="F:DNA binding"/>
    <property type="evidence" value="ECO:0007669"/>
    <property type="project" value="InterPro"/>
</dbReference>
<dbReference type="SUPFAM" id="SSF88946">
    <property type="entry name" value="Sigma2 domain of RNA polymerase sigma factors"/>
    <property type="match status" value="1"/>
</dbReference>
<feature type="domain" description="RNA polymerase sigma factor 70 region 4 type 2" evidence="6">
    <location>
        <begin position="135"/>
        <end position="186"/>
    </location>
</feature>
<organism evidence="7 8">
    <name type="scientific">Candidatus Vogelbacteria bacterium CG22_combo_CG10-13_8_21_14_all_37_9</name>
    <dbReference type="NCBI Taxonomy" id="1975046"/>
    <lineage>
        <taxon>Bacteria</taxon>
        <taxon>Candidatus Vogeliibacteriota</taxon>
    </lineage>
</organism>
<comment type="caution">
    <text evidence="7">The sequence shown here is derived from an EMBL/GenBank/DDBJ whole genome shotgun (WGS) entry which is preliminary data.</text>
</comment>
<evidence type="ECO:0000256" key="1">
    <source>
        <dbReference type="ARBA" id="ARBA00010641"/>
    </source>
</evidence>
<dbReference type="InterPro" id="IPR036388">
    <property type="entry name" value="WH-like_DNA-bd_sf"/>
</dbReference>
<dbReference type="GO" id="GO:0016987">
    <property type="term" value="F:sigma factor activity"/>
    <property type="evidence" value="ECO:0007669"/>
    <property type="project" value="UniProtKB-KW"/>
</dbReference>
<keyword evidence="4" id="KW-0804">Transcription</keyword>
<evidence type="ECO:0000259" key="5">
    <source>
        <dbReference type="Pfam" id="PF04542"/>
    </source>
</evidence>
<dbReference type="NCBIfam" id="TIGR02937">
    <property type="entry name" value="sigma70-ECF"/>
    <property type="match status" value="1"/>
</dbReference>
<dbReference type="InterPro" id="IPR013324">
    <property type="entry name" value="RNA_pol_sigma_r3/r4-like"/>
</dbReference>
<dbReference type="CDD" id="cd06171">
    <property type="entry name" value="Sigma70_r4"/>
    <property type="match status" value="1"/>
</dbReference>
<sequence>MNSHLLNNQDSESVKSDEELVTLTLTKSDYFADLIDRYREPLTRYLRRRANISWEELEDLLQEIFIKAYLNLNDFDRHLKFSSWIYRIAHNQSVDQWRKTKSQPTELIDPAGNFWSLLADEFDLEQEANQREGAEKIRSLVAQLPSAYRDVLTLRFLEDKDYQEIADILEKPPGTVATLLNRAKPKLRQLWIKANKKNYE</sequence>
<dbReference type="SUPFAM" id="SSF88659">
    <property type="entry name" value="Sigma3 and sigma4 domains of RNA polymerase sigma factors"/>
    <property type="match status" value="1"/>
</dbReference>
<proteinExistence type="inferred from homology"/>
<dbReference type="EMBL" id="PCSX01000012">
    <property type="protein sequence ID" value="PIP58353.1"/>
    <property type="molecule type" value="Genomic_DNA"/>
</dbReference>
<dbReference type="InterPro" id="IPR014284">
    <property type="entry name" value="RNA_pol_sigma-70_dom"/>
</dbReference>
<dbReference type="InterPro" id="IPR013325">
    <property type="entry name" value="RNA_pol_sigma_r2"/>
</dbReference>
<keyword evidence="3" id="KW-0731">Sigma factor</keyword>
<dbReference type="PANTHER" id="PTHR43133">
    <property type="entry name" value="RNA POLYMERASE ECF-TYPE SIGMA FACTO"/>
    <property type="match status" value="1"/>
</dbReference>
<dbReference type="InterPro" id="IPR039425">
    <property type="entry name" value="RNA_pol_sigma-70-like"/>
</dbReference>
<evidence type="ECO:0000313" key="8">
    <source>
        <dbReference type="Proteomes" id="UP000229334"/>
    </source>
</evidence>
<protein>
    <recommendedName>
        <fullName evidence="9">RNA polymerase subunit sigma-24</fullName>
    </recommendedName>
</protein>
<feature type="domain" description="RNA polymerase sigma-70 region 2" evidence="5">
    <location>
        <begin position="34"/>
        <end position="101"/>
    </location>
</feature>
<dbReference type="Proteomes" id="UP000229334">
    <property type="component" value="Unassembled WGS sequence"/>
</dbReference>
<dbReference type="Gene3D" id="1.10.10.10">
    <property type="entry name" value="Winged helix-like DNA-binding domain superfamily/Winged helix DNA-binding domain"/>
    <property type="match status" value="1"/>
</dbReference>
<name>A0A2H0BL00_9BACT</name>
<evidence type="ECO:0000259" key="6">
    <source>
        <dbReference type="Pfam" id="PF08281"/>
    </source>
</evidence>
<dbReference type="Pfam" id="PF04542">
    <property type="entry name" value="Sigma70_r2"/>
    <property type="match status" value="1"/>
</dbReference>
<evidence type="ECO:0000256" key="2">
    <source>
        <dbReference type="ARBA" id="ARBA00023015"/>
    </source>
</evidence>
<keyword evidence="2" id="KW-0805">Transcription regulation</keyword>
<evidence type="ECO:0000256" key="3">
    <source>
        <dbReference type="ARBA" id="ARBA00023082"/>
    </source>
</evidence>
<reference evidence="7 8" key="1">
    <citation type="submission" date="2017-09" db="EMBL/GenBank/DDBJ databases">
        <title>Depth-based differentiation of microbial function through sediment-hosted aquifers and enrichment of novel symbionts in the deep terrestrial subsurface.</title>
        <authorList>
            <person name="Probst A.J."/>
            <person name="Ladd B."/>
            <person name="Jarett J.K."/>
            <person name="Geller-Mcgrath D.E."/>
            <person name="Sieber C.M."/>
            <person name="Emerson J.B."/>
            <person name="Anantharaman K."/>
            <person name="Thomas B.C."/>
            <person name="Malmstrom R."/>
            <person name="Stieglmeier M."/>
            <person name="Klingl A."/>
            <person name="Woyke T."/>
            <person name="Ryan C.M."/>
            <person name="Banfield J.F."/>
        </authorList>
    </citation>
    <scope>NUCLEOTIDE SEQUENCE [LARGE SCALE GENOMIC DNA]</scope>
    <source>
        <strain evidence="7">CG22_combo_CG10-13_8_21_14_all_37_9</strain>
    </source>
</reference>
<accession>A0A2H0BL00</accession>
<dbReference type="InterPro" id="IPR013249">
    <property type="entry name" value="RNA_pol_sigma70_r4_t2"/>
</dbReference>
<dbReference type="Gene3D" id="1.10.1740.10">
    <property type="match status" value="1"/>
</dbReference>
<dbReference type="AlphaFoldDB" id="A0A2H0BL00"/>
<dbReference type="InterPro" id="IPR007627">
    <property type="entry name" value="RNA_pol_sigma70_r2"/>
</dbReference>
<dbReference type="PANTHER" id="PTHR43133:SF51">
    <property type="entry name" value="RNA POLYMERASE SIGMA FACTOR"/>
    <property type="match status" value="1"/>
</dbReference>
<dbReference type="GO" id="GO:0006352">
    <property type="term" value="P:DNA-templated transcription initiation"/>
    <property type="evidence" value="ECO:0007669"/>
    <property type="project" value="InterPro"/>
</dbReference>
<evidence type="ECO:0000313" key="7">
    <source>
        <dbReference type="EMBL" id="PIP58353.1"/>
    </source>
</evidence>